<proteinExistence type="predicted"/>
<organism evidence="1 2">
    <name type="scientific">Flammeovirga aprica JL-4</name>
    <dbReference type="NCBI Taxonomy" id="694437"/>
    <lineage>
        <taxon>Bacteria</taxon>
        <taxon>Pseudomonadati</taxon>
        <taxon>Bacteroidota</taxon>
        <taxon>Cytophagia</taxon>
        <taxon>Cytophagales</taxon>
        <taxon>Flammeovirgaceae</taxon>
        <taxon>Flammeovirga</taxon>
    </lineage>
</organism>
<dbReference type="EMBL" id="JABANE010000002">
    <property type="protein sequence ID" value="NME66607.1"/>
    <property type="molecule type" value="Genomic_DNA"/>
</dbReference>
<gene>
    <name evidence="1" type="ORF">HHU12_01400</name>
</gene>
<dbReference type="RefSeq" id="WP_169654353.1">
    <property type="nucleotide sequence ID" value="NZ_JABANE010000002.1"/>
</dbReference>
<reference evidence="1 2" key="1">
    <citation type="submission" date="2020-04" db="EMBL/GenBank/DDBJ databases">
        <title>Flammeovirga sp. SR4, a novel species isolated from seawater.</title>
        <authorList>
            <person name="Wang X."/>
        </authorList>
    </citation>
    <scope>NUCLEOTIDE SEQUENCE [LARGE SCALE GENOMIC DNA]</scope>
    <source>
        <strain evidence="1 2">ATCC 23126</strain>
    </source>
</reference>
<comment type="caution">
    <text evidence="1">The sequence shown here is derived from an EMBL/GenBank/DDBJ whole genome shotgun (WGS) entry which is preliminary data.</text>
</comment>
<keyword evidence="2" id="KW-1185">Reference proteome</keyword>
<dbReference type="AlphaFoldDB" id="A0A7X9P072"/>
<accession>A0A7X9P072</accession>
<evidence type="ECO:0000313" key="2">
    <source>
        <dbReference type="Proteomes" id="UP000576082"/>
    </source>
</evidence>
<protein>
    <submittedName>
        <fullName evidence="1">Uncharacterized protein</fullName>
    </submittedName>
</protein>
<name>A0A7X9P072_9BACT</name>
<evidence type="ECO:0000313" key="1">
    <source>
        <dbReference type="EMBL" id="NME66607.1"/>
    </source>
</evidence>
<sequence length="90" mass="10051">MHEQSINILQSALDDLTVIESLEGEEKHKGLVALFASLDNERLASSYIVIVEELLYLAINKQEPSNIILQLVRQFLEMALSAIVDGKEVV</sequence>
<dbReference type="Proteomes" id="UP000576082">
    <property type="component" value="Unassembled WGS sequence"/>
</dbReference>